<protein>
    <recommendedName>
        <fullName evidence="2">Genetic interactor of prohibitins 3, mitochondrial</fullName>
    </recommendedName>
    <alternativeName>
        <fullName evidence="4">Found in mitochondrial proteome protein 38</fullName>
    </alternativeName>
</protein>
<dbReference type="PROSITE" id="PS51721">
    <property type="entry name" value="G_CP"/>
    <property type="match status" value="1"/>
</dbReference>
<dbReference type="InterPro" id="IPR050896">
    <property type="entry name" value="Mito_lipid_metab_GTPase"/>
</dbReference>
<name>A0AAX4H5F5_9ASCO</name>
<proteinExistence type="predicted"/>
<evidence type="ECO:0000256" key="1">
    <source>
        <dbReference type="ARBA" id="ARBA00003269"/>
    </source>
</evidence>
<dbReference type="PANTHER" id="PTHR46434:SF1">
    <property type="entry name" value="GENETIC INTERACTOR OF PROHIBITINS 3, MITOCHONDRIAL"/>
    <property type="match status" value="1"/>
</dbReference>
<feature type="domain" description="CP-type G" evidence="5">
    <location>
        <begin position="155"/>
        <end position="353"/>
    </location>
</feature>
<dbReference type="SUPFAM" id="SSF52540">
    <property type="entry name" value="P-loop containing nucleoside triphosphate hydrolases"/>
    <property type="match status" value="1"/>
</dbReference>
<dbReference type="KEGG" id="asau:88171363"/>
<evidence type="ECO:0000313" key="6">
    <source>
        <dbReference type="EMBL" id="WPK23070.1"/>
    </source>
</evidence>
<evidence type="ECO:0000256" key="4">
    <source>
        <dbReference type="ARBA" id="ARBA00031834"/>
    </source>
</evidence>
<evidence type="ECO:0000313" key="7">
    <source>
        <dbReference type="Proteomes" id="UP001338582"/>
    </source>
</evidence>
<dbReference type="Proteomes" id="UP001338582">
    <property type="component" value="Chromosome 1"/>
</dbReference>
<dbReference type="InterPro" id="IPR030378">
    <property type="entry name" value="G_CP_dom"/>
</dbReference>
<evidence type="ECO:0000259" key="5">
    <source>
        <dbReference type="PROSITE" id="PS51721"/>
    </source>
</evidence>
<dbReference type="InterPro" id="IPR027417">
    <property type="entry name" value="P-loop_NTPase"/>
</dbReference>
<sequence length="569" mass="64639">MNILKSLLTQSPRLNRVLRIGRVSGAIRLPVASTRPYSVLKVLEFLPNQLAPKCKSCGVQLQNEDKEKPGFYRIETGEKKNPKKDLDSVYQKALRSLSEEDQKMLSGGKSVELHLQKNEAADNSKDDTKIECIRCREIKFHSRFDSSQFPIESPMKVLEKIPPWAQLVYVVSAQDFPLLLDSKVFELWPARQIQFVITKADLLFPNNKSAQEKGLRFFQDYLERTYHIPREQVFIVSGHVNWGISNLLGSLKDDSFFIGSVNCGKSTLLQSLIYVTHLIRSKLPNAKREREMQKDEDHLGHTAIARKRIKELTKFKEQNGPGVSYMPGFTRSVIPIELSPTKTAFDVPGFGASDSNSFYEILGPAALKKLLKGVKFHKNGMYNSHYDTVKAGLTLTVGGLFFLTIPPNCMYRVKNLVNHPMHVFRNMDKAVHSWKHQSENPALKDVFLTDSSNTDLIRYEIPPFTGSFDLVIKNFGFLNITATGKMPDPMPPIFIYLPRQVSAVSRDPIAKFITKSFTGRDKNGNPLKKENIVRLSTKEIKRYVGHQQLIRPLIWAQETGDLSQSLKKT</sequence>
<accession>A0AAX4H5F5</accession>
<dbReference type="GO" id="GO:0005525">
    <property type="term" value="F:GTP binding"/>
    <property type="evidence" value="ECO:0007669"/>
    <property type="project" value="InterPro"/>
</dbReference>
<evidence type="ECO:0000256" key="2">
    <source>
        <dbReference type="ARBA" id="ARBA00018901"/>
    </source>
</evidence>
<comment type="function">
    <text evidence="1">May be involved in the mitochondrial lipid metabolism.</text>
</comment>
<dbReference type="EMBL" id="CP138894">
    <property type="protein sequence ID" value="WPK23070.1"/>
    <property type="molecule type" value="Genomic_DNA"/>
</dbReference>
<dbReference type="Gene3D" id="3.40.50.300">
    <property type="entry name" value="P-loop containing nucleotide triphosphate hydrolases"/>
    <property type="match status" value="1"/>
</dbReference>
<reference evidence="6 7" key="1">
    <citation type="submission" date="2023-10" db="EMBL/GenBank/DDBJ databases">
        <title>Draft Genome Sequence of Candida saopaulonensis from a very Premature Infant with Sepsis.</title>
        <authorList>
            <person name="Ning Y."/>
            <person name="Dai R."/>
            <person name="Xiao M."/>
            <person name="Xu Y."/>
            <person name="Yan Q."/>
            <person name="Zhang L."/>
        </authorList>
    </citation>
    <scope>NUCLEOTIDE SEQUENCE [LARGE SCALE GENOMIC DNA]</scope>
    <source>
        <strain evidence="6 7">19XY460</strain>
    </source>
</reference>
<dbReference type="GeneID" id="88171363"/>
<evidence type="ECO:0000256" key="3">
    <source>
        <dbReference type="ARBA" id="ARBA00022946"/>
    </source>
</evidence>
<keyword evidence="7" id="KW-1185">Reference proteome</keyword>
<dbReference type="RefSeq" id="XP_062875457.1">
    <property type="nucleotide sequence ID" value="XM_063019387.1"/>
</dbReference>
<gene>
    <name evidence="6" type="ORF">PUMCH_000294</name>
</gene>
<dbReference type="GO" id="GO:0005739">
    <property type="term" value="C:mitochondrion"/>
    <property type="evidence" value="ECO:0007669"/>
    <property type="project" value="TreeGrafter"/>
</dbReference>
<organism evidence="6 7">
    <name type="scientific">Australozyma saopauloensis</name>
    <dbReference type="NCBI Taxonomy" id="291208"/>
    <lineage>
        <taxon>Eukaryota</taxon>
        <taxon>Fungi</taxon>
        <taxon>Dikarya</taxon>
        <taxon>Ascomycota</taxon>
        <taxon>Saccharomycotina</taxon>
        <taxon>Pichiomycetes</taxon>
        <taxon>Metschnikowiaceae</taxon>
        <taxon>Australozyma</taxon>
    </lineage>
</organism>
<dbReference type="AlphaFoldDB" id="A0AAX4H5F5"/>
<dbReference type="PANTHER" id="PTHR46434">
    <property type="entry name" value="GENETIC INTERACTOR OF PROHIBITINS 3, MITOCHONDRIAL"/>
    <property type="match status" value="1"/>
</dbReference>
<keyword evidence="3" id="KW-0809">Transit peptide</keyword>